<feature type="domain" description="Lantibiotic dehydratase N-terminal" evidence="1">
    <location>
        <begin position="82"/>
        <end position="518"/>
    </location>
</feature>
<dbReference type="EMBL" id="AP023359">
    <property type="protein sequence ID" value="BCJ64690.1"/>
    <property type="molecule type" value="Genomic_DNA"/>
</dbReference>
<name>A0A810MVW2_9ACTN</name>
<evidence type="ECO:0000313" key="2">
    <source>
        <dbReference type="EMBL" id="BCJ64690.1"/>
    </source>
</evidence>
<gene>
    <name evidence="2" type="ORF">Prubr_17110</name>
</gene>
<reference evidence="2" key="1">
    <citation type="submission" date="2020-08" db="EMBL/GenBank/DDBJ databases">
        <title>Whole genome shotgun sequence of Polymorphospora rubra NBRC 101157.</title>
        <authorList>
            <person name="Komaki H."/>
            <person name="Tamura T."/>
        </authorList>
    </citation>
    <scope>NUCLEOTIDE SEQUENCE</scope>
    <source>
        <strain evidence="2">NBRC 101157</strain>
    </source>
</reference>
<dbReference type="InterPro" id="IPR006827">
    <property type="entry name" value="Lant_deHydtase_N"/>
</dbReference>
<evidence type="ECO:0000259" key="1">
    <source>
        <dbReference type="Pfam" id="PF04738"/>
    </source>
</evidence>
<dbReference type="Pfam" id="PF04738">
    <property type="entry name" value="Lant_dehydr_N"/>
    <property type="match status" value="1"/>
</dbReference>
<accession>A0A810MVW2</accession>
<proteinExistence type="predicted"/>
<organism evidence="2 3">
    <name type="scientific">Polymorphospora rubra</name>
    <dbReference type="NCBI Taxonomy" id="338584"/>
    <lineage>
        <taxon>Bacteria</taxon>
        <taxon>Bacillati</taxon>
        <taxon>Actinomycetota</taxon>
        <taxon>Actinomycetes</taxon>
        <taxon>Micromonosporales</taxon>
        <taxon>Micromonosporaceae</taxon>
        <taxon>Polymorphospora</taxon>
    </lineage>
</organism>
<dbReference type="AlphaFoldDB" id="A0A810MVW2"/>
<dbReference type="Proteomes" id="UP000680866">
    <property type="component" value="Chromosome"/>
</dbReference>
<dbReference type="KEGG" id="pry:Prubr_17110"/>
<keyword evidence="3" id="KW-1185">Reference proteome</keyword>
<evidence type="ECO:0000313" key="3">
    <source>
        <dbReference type="Proteomes" id="UP000680866"/>
    </source>
</evidence>
<sequence>MAVDRQSGALVELGGGWGLWPWFCLRAAGFPVDLLEPLADPRLATLADELNATPDADRAAAYRARFEDAGVAVGEALHRVAADPLVREAVAWQNPQALSTGFDTLLRRDPRTVARTGRHRKTETLVTSYLHRYCAKNDTIGFFGPLRWGRIDPEQPRPLAPTDDGTAGSRTLYLEGWALAALGRALAAPLRPWLVPRLLPLLRADGSTLRIPLAAAVPLDPVPAAVLAALRPGRTAREVVAAVLAAPDRPIDDPAVVWSALHQLHRDRRIEWTLEVAADDLRAAETMRAVVAGVDDPAVRDTALAALDRLAAAAGEVEAARGDPDKVVGALAGLGTVFTELTGEASVREAGALYAGRTLVFEECRRPDSVVLGPAALDPLRAPLALLLDSARWYTAAGAALYRRTLRAVFDRLVAGRADGVVPLAELWLAARGPLLDSPEAVVRPLTRALQQRWERLLAVPAGVRRVARTSAELRAGFAEVFPAGAPGWTAAVQHSPDLMIAAPDLDAVRAGDFDWVLGELHPSYHTMRYASWVDCHPEPAALAAAMAADLPGGVVRIGATGAQGGSATRFSPRLLGPADRRLVFAPDTCDADPERDLVAGACDVVDRDGRLTVRRHADDVGFDVVEVFADLIAGNLMPHFRLLSPAAHRPRVTIDRLVVNRETWTFPPEALGFAADPDEARRFLAARRFVVGHGLPRHVFVRATGEKKPVHIDLASLASVEVLARMVRRAGRTAGSEARVTVTEMLPAPDQMWLADADGRRYSAEFRFVAAPAR</sequence>
<dbReference type="RefSeq" id="WP_212823377.1">
    <property type="nucleotide sequence ID" value="NZ_AP023359.1"/>
</dbReference>
<protein>
    <submittedName>
        <fullName evidence="2">Lantibiotic dehydratase</fullName>
    </submittedName>
</protein>